<proteinExistence type="predicted"/>
<keyword evidence="3" id="KW-1185">Reference proteome</keyword>
<evidence type="ECO:0000313" key="2">
    <source>
        <dbReference type="EMBL" id="KAF2460946.1"/>
    </source>
</evidence>
<dbReference type="Proteomes" id="UP000799766">
    <property type="component" value="Unassembled WGS sequence"/>
</dbReference>
<dbReference type="EMBL" id="MU001672">
    <property type="protein sequence ID" value="KAF2460946.1"/>
    <property type="molecule type" value="Genomic_DNA"/>
</dbReference>
<dbReference type="AlphaFoldDB" id="A0A6A6PAK7"/>
<protein>
    <submittedName>
        <fullName evidence="2">Uncharacterized protein</fullName>
    </submittedName>
</protein>
<feature type="region of interest" description="Disordered" evidence="1">
    <location>
        <begin position="46"/>
        <end position="68"/>
    </location>
</feature>
<evidence type="ECO:0000313" key="3">
    <source>
        <dbReference type="Proteomes" id="UP000799766"/>
    </source>
</evidence>
<evidence type="ECO:0000256" key="1">
    <source>
        <dbReference type="SAM" id="MobiDB-lite"/>
    </source>
</evidence>
<reference evidence="2" key="1">
    <citation type="journal article" date="2020" name="Stud. Mycol.">
        <title>101 Dothideomycetes genomes: a test case for predicting lifestyles and emergence of pathogens.</title>
        <authorList>
            <person name="Haridas S."/>
            <person name="Albert R."/>
            <person name="Binder M."/>
            <person name="Bloem J."/>
            <person name="Labutti K."/>
            <person name="Salamov A."/>
            <person name="Andreopoulos B."/>
            <person name="Baker S."/>
            <person name="Barry K."/>
            <person name="Bills G."/>
            <person name="Bluhm B."/>
            <person name="Cannon C."/>
            <person name="Castanera R."/>
            <person name="Culley D."/>
            <person name="Daum C."/>
            <person name="Ezra D."/>
            <person name="Gonzalez J."/>
            <person name="Henrissat B."/>
            <person name="Kuo A."/>
            <person name="Liang C."/>
            <person name="Lipzen A."/>
            <person name="Lutzoni F."/>
            <person name="Magnuson J."/>
            <person name="Mondo S."/>
            <person name="Nolan M."/>
            <person name="Ohm R."/>
            <person name="Pangilinan J."/>
            <person name="Park H.-J."/>
            <person name="Ramirez L."/>
            <person name="Alfaro M."/>
            <person name="Sun H."/>
            <person name="Tritt A."/>
            <person name="Yoshinaga Y."/>
            <person name="Zwiers L.-H."/>
            <person name="Turgeon B."/>
            <person name="Goodwin S."/>
            <person name="Spatafora J."/>
            <person name="Crous P."/>
            <person name="Grigoriev I."/>
        </authorList>
    </citation>
    <scope>NUCLEOTIDE SEQUENCE</scope>
    <source>
        <strain evidence="2">ATCC 16933</strain>
    </source>
</reference>
<gene>
    <name evidence="2" type="ORF">BDY21DRAFT_135870</name>
</gene>
<name>A0A6A6PAK7_9PEZI</name>
<accession>A0A6A6PAK7</accession>
<sequence>MATSPIVAQVADLPCLDDFLKPYQISATDAIKANVVDYMKRLEESFEPIEGEPDTTPRRRASASEGADELVPAAHVVNAGRLDNKLQEWKRWEPERRGSLASASIRRTSGSNRPLHLASSFSTSDQSSSVEEVPVSIADYPTEDRSRSIVMARLPHIHRSHDRNHTWELTTKGIMKLILFYVPDAKINSQASLFKAQAYGIHVGPGIMVGFYPYLSGSLSSKRATTPQQ</sequence>
<organism evidence="2 3">
    <name type="scientific">Lineolata rhizophorae</name>
    <dbReference type="NCBI Taxonomy" id="578093"/>
    <lineage>
        <taxon>Eukaryota</taxon>
        <taxon>Fungi</taxon>
        <taxon>Dikarya</taxon>
        <taxon>Ascomycota</taxon>
        <taxon>Pezizomycotina</taxon>
        <taxon>Dothideomycetes</taxon>
        <taxon>Dothideomycetes incertae sedis</taxon>
        <taxon>Lineolatales</taxon>
        <taxon>Lineolataceae</taxon>
        <taxon>Lineolata</taxon>
    </lineage>
</organism>